<evidence type="ECO:0000256" key="1">
    <source>
        <dbReference type="ARBA" id="ARBA00004496"/>
    </source>
</evidence>
<feature type="region of interest" description="Disordered" evidence="14">
    <location>
        <begin position="706"/>
        <end position="744"/>
    </location>
</feature>
<evidence type="ECO:0000313" key="16">
    <source>
        <dbReference type="Proteomes" id="UP000250275"/>
    </source>
</evidence>
<keyword evidence="11" id="KW-0072">Autophagy</keyword>
<evidence type="ECO:0000256" key="9">
    <source>
        <dbReference type="ARBA" id="ARBA00022843"/>
    </source>
</evidence>
<dbReference type="Gene3D" id="1.25.40.10">
    <property type="entry name" value="Tetratricopeptide repeat domain"/>
    <property type="match status" value="4"/>
</dbReference>
<feature type="repeat" description="TPR" evidence="13">
    <location>
        <begin position="545"/>
        <end position="578"/>
    </location>
</feature>
<comment type="subcellular location">
    <subcellularLocation>
        <location evidence="1">Cytoplasm</location>
    </subcellularLocation>
</comment>
<evidence type="ECO:0000256" key="2">
    <source>
        <dbReference type="ARBA" id="ARBA00007683"/>
    </source>
</evidence>
<dbReference type="AlphaFoldDB" id="A0A310SC31"/>
<dbReference type="GO" id="GO:0061723">
    <property type="term" value="P:glycophagy"/>
    <property type="evidence" value="ECO:0007669"/>
    <property type="project" value="TreeGrafter"/>
</dbReference>
<name>A0A310SC31_9HYME</name>
<dbReference type="GO" id="GO:0019776">
    <property type="term" value="F:Atg8-family ligase activity"/>
    <property type="evidence" value="ECO:0007669"/>
    <property type="project" value="TreeGrafter"/>
</dbReference>
<dbReference type="PANTHER" id="PTHR12866:SF2">
    <property type="entry name" value="UBIQUITIN-LIKE-CONJUGATING ENZYME ATG3"/>
    <property type="match status" value="1"/>
</dbReference>
<evidence type="ECO:0000256" key="10">
    <source>
        <dbReference type="ARBA" id="ARBA00022927"/>
    </source>
</evidence>
<gene>
    <name evidence="15" type="ORF">WN48_06207</name>
</gene>
<dbReference type="PANTHER" id="PTHR12866">
    <property type="entry name" value="UBIQUITIN-LIKE-CONJUGATING ENZYME ATG3"/>
    <property type="match status" value="1"/>
</dbReference>
<dbReference type="GO" id="GO:0000045">
    <property type="term" value="P:autophagosome assembly"/>
    <property type="evidence" value="ECO:0007669"/>
    <property type="project" value="TreeGrafter"/>
</dbReference>
<dbReference type="EMBL" id="KQ797156">
    <property type="protein sequence ID" value="OAD46982.1"/>
    <property type="molecule type" value="Genomic_DNA"/>
</dbReference>
<keyword evidence="4" id="KW-0813">Transport</keyword>
<keyword evidence="5" id="KW-0963">Cytoplasm</keyword>
<evidence type="ECO:0000256" key="8">
    <source>
        <dbReference type="ARBA" id="ARBA00022786"/>
    </source>
</evidence>
<accession>A0A310SC31</accession>
<evidence type="ECO:0000256" key="5">
    <source>
        <dbReference type="ARBA" id="ARBA00022490"/>
    </source>
</evidence>
<keyword evidence="10" id="KW-0653">Protein transport</keyword>
<evidence type="ECO:0000256" key="13">
    <source>
        <dbReference type="PROSITE-ProRule" id="PRU00339"/>
    </source>
</evidence>
<evidence type="ECO:0000256" key="4">
    <source>
        <dbReference type="ARBA" id="ARBA00022448"/>
    </source>
</evidence>
<evidence type="ECO:0000256" key="7">
    <source>
        <dbReference type="ARBA" id="ARBA00022679"/>
    </source>
</evidence>
<dbReference type="GO" id="GO:0000422">
    <property type="term" value="P:autophagy of mitochondrion"/>
    <property type="evidence" value="ECO:0007669"/>
    <property type="project" value="TreeGrafter"/>
</dbReference>
<keyword evidence="13" id="KW-0802">TPR repeat</keyword>
<dbReference type="InterPro" id="IPR019734">
    <property type="entry name" value="TPR_rpt"/>
</dbReference>
<dbReference type="GO" id="GO:0044804">
    <property type="term" value="P:nucleophagy"/>
    <property type="evidence" value="ECO:0007669"/>
    <property type="project" value="TreeGrafter"/>
</dbReference>
<dbReference type="OrthoDB" id="1584384at2759"/>
<evidence type="ECO:0000256" key="11">
    <source>
        <dbReference type="ARBA" id="ARBA00023006"/>
    </source>
</evidence>
<proteinExistence type="inferred from homology"/>
<dbReference type="InterPro" id="IPR011990">
    <property type="entry name" value="TPR-like_helical_dom_sf"/>
</dbReference>
<evidence type="ECO:0000256" key="3">
    <source>
        <dbReference type="ARBA" id="ARBA00017573"/>
    </source>
</evidence>
<feature type="compositionally biased region" description="Acidic residues" evidence="14">
    <location>
        <begin position="717"/>
        <end position="730"/>
    </location>
</feature>
<keyword evidence="9" id="KW-0832">Ubl conjugation</keyword>
<feature type="region of interest" description="Disordered" evidence="14">
    <location>
        <begin position="71"/>
        <end position="101"/>
    </location>
</feature>
<dbReference type="PROSITE" id="PS50005">
    <property type="entry name" value="TPR"/>
    <property type="match status" value="2"/>
</dbReference>
<keyword evidence="8" id="KW-0833">Ubl conjugation pathway</keyword>
<dbReference type="Pfam" id="PF03987">
    <property type="entry name" value="Autophagy_act_C"/>
    <property type="match status" value="1"/>
</dbReference>
<protein>
    <recommendedName>
        <fullName evidence="3">Ubiquitin-like-conjugating enzyme ATG3</fullName>
    </recommendedName>
    <alternativeName>
        <fullName evidence="12">Autophagy-related protein 3</fullName>
    </alternativeName>
</protein>
<comment type="similarity">
    <text evidence="2">Belongs to the ATG3 family.</text>
</comment>
<dbReference type="GO" id="GO:0015031">
    <property type="term" value="P:protein transport"/>
    <property type="evidence" value="ECO:0007669"/>
    <property type="project" value="UniProtKB-KW"/>
</dbReference>
<keyword evidence="7" id="KW-0808">Transferase</keyword>
<dbReference type="Proteomes" id="UP000250275">
    <property type="component" value="Unassembled WGS sequence"/>
</dbReference>
<keyword evidence="16" id="KW-1185">Reference proteome</keyword>
<keyword evidence="6" id="KW-1017">Isopeptide bond</keyword>
<dbReference type="FunFam" id="3.30.1460.50:FF:000001">
    <property type="entry name" value="Autophagy-related protein 3"/>
    <property type="match status" value="1"/>
</dbReference>
<reference evidence="15 16" key="1">
    <citation type="submission" date="2015-07" db="EMBL/GenBank/DDBJ databases">
        <title>The genome of Eufriesea mexicana.</title>
        <authorList>
            <person name="Pan H."/>
            <person name="Kapheim K."/>
        </authorList>
    </citation>
    <scope>NUCLEOTIDE SEQUENCE [LARGE SCALE GENOMIC DNA]</scope>
    <source>
        <strain evidence="15">0111107269</strain>
        <tissue evidence="15">Whole body</tissue>
    </source>
</reference>
<dbReference type="Pfam" id="PF13181">
    <property type="entry name" value="TPR_8"/>
    <property type="match status" value="3"/>
</dbReference>
<feature type="compositionally biased region" description="Acidic residues" evidence="14">
    <location>
        <begin position="80"/>
        <end position="101"/>
    </location>
</feature>
<evidence type="ECO:0000313" key="15">
    <source>
        <dbReference type="EMBL" id="OAD46982.1"/>
    </source>
</evidence>
<organism evidence="15 16">
    <name type="scientific">Eufriesea mexicana</name>
    <dbReference type="NCBI Taxonomy" id="516756"/>
    <lineage>
        <taxon>Eukaryota</taxon>
        <taxon>Metazoa</taxon>
        <taxon>Ecdysozoa</taxon>
        <taxon>Arthropoda</taxon>
        <taxon>Hexapoda</taxon>
        <taxon>Insecta</taxon>
        <taxon>Pterygota</taxon>
        <taxon>Neoptera</taxon>
        <taxon>Endopterygota</taxon>
        <taxon>Hymenoptera</taxon>
        <taxon>Apocrita</taxon>
        <taxon>Aculeata</taxon>
        <taxon>Apoidea</taxon>
        <taxon>Anthophila</taxon>
        <taxon>Apidae</taxon>
        <taxon>Eufriesea</taxon>
    </lineage>
</organism>
<dbReference type="Gene3D" id="3.30.1460.50">
    <property type="match status" value="1"/>
</dbReference>
<evidence type="ECO:0000256" key="6">
    <source>
        <dbReference type="ARBA" id="ARBA00022499"/>
    </source>
</evidence>
<dbReference type="GO" id="GO:0000407">
    <property type="term" value="C:phagophore assembly site"/>
    <property type="evidence" value="ECO:0007669"/>
    <property type="project" value="TreeGrafter"/>
</dbReference>
<dbReference type="InterPro" id="IPR007135">
    <property type="entry name" value="Atg3/Atg10"/>
</dbReference>
<dbReference type="SMART" id="SM00028">
    <property type="entry name" value="TPR"/>
    <property type="match status" value="5"/>
</dbReference>
<feature type="repeat" description="TPR" evidence="13">
    <location>
        <begin position="643"/>
        <end position="676"/>
    </location>
</feature>
<evidence type="ECO:0000256" key="14">
    <source>
        <dbReference type="SAM" id="MobiDB-lite"/>
    </source>
</evidence>
<dbReference type="SUPFAM" id="SSF48452">
    <property type="entry name" value="TPR-like"/>
    <property type="match status" value="2"/>
</dbReference>
<dbReference type="GO" id="GO:0005829">
    <property type="term" value="C:cytosol"/>
    <property type="evidence" value="ECO:0007669"/>
    <property type="project" value="TreeGrafter"/>
</dbReference>
<evidence type="ECO:0000256" key="12">
    <source>
        <dbReference type="ARBA" id="ARBA00034553"/>
    </source>
</evidence>
<sequence>MQSVINSVKGTALGVAEYLTPVLKIEYSKEQECIIETDDPEGGWVDTHHYDTSIGGIEERITEMTLDETQLSQSIGTEENNGDDADNDDNDDDDDDDDDNEDAADMEAFEVSGMLDEQDKYTAKITKKPAREKWESFSEGEIIHTRTYDLYITYDKYYQTPRLWLSGYDEPLTVQEMYEDVSQDHAKKTVTMEVHPHIPGPLMASVHPCRHAEVMKKIIETVMEGGRELGVHMYLIIFLKFVQSVIPTIEYDYTQNFMLNASDAHFYLGKYKRAEALYKKCLQFRKCLLKSKGATKPLEGQKDLPTDVDIKFQIHLCLIKLKNSQEALQVLQSIPGKQRTPKVNMALAKMFQEQGMERSAITTYKEVLKECPLALEAAEGLLSLGVKGIEVNSLIVGCASNLSNLDWLNTWIKAHAHIHNREYTHAVSTLRSLDNVNLLRDNFNLLTTMGECYYYAGDDKNALLCLRRARIIEPDVMKGVDVYAAVLYKTHSIKELERLIPIITASNECTGEIYVAMAYSLYATRKLGRANTLAAQAFNLNTNDIEATILRGNILIEQKKYQDALFFFRHAVQLKPYRYEPHKVLMKDPVSVGKAKNLLEKALLQDEIYLPAVYLLAEIYEQEMNLEAAIALLERQVEIQTTCKLHQMLGDLWARVHNEEKALDHYAIALNLDPSNRRALEGMHRLDNSSNKLDSAYYMTVGEEQTDTTYDVGDGLPDTDNDEAPDESETEAVWSDMDLEANSQ</sequence>